<evidence type="ECO:0000256" key="3">
    <source>
        <dbReference type="ARBA" id="ARBA00022737"/>
    </source>
</evidence>
<keyword evidence="3" id="KW-0677">Repeat</keyword>
<dbReference type="Pfam" id="PF12838">
    <property type="entry name" value="Fer4_7"/>
    <property type="match status" value="1"/>
</dbReference>
<evidence type="ECO:0000313" key="8">
    <source>
        <dbReference type="Proteomes" id="UP001168575"/>
    </source>
</evidence>
<dbReference type="InterPro" id="IPR010226">
    <property type="entry name" value="NADH_quinone_OxRdtase_chainI"/>
</dbReference>
<dbReference type="PROSITE" id="PS51379">
    <property type="entry name" value="4FE4S_FER_2"/>
    <property type="match status" value="2"/>
</dbReference>
<dbReference type="GO" id="GO:0003954">
    <property type="term" value="F:NADH dehydrogenase activity"/>
    <property type="evidence" value="ECO:0007669"/>
    <property type="project" value="TreeGrafter"/>
</dbReference>
<protein>
    <submittedName>
        <fullName evidence="7">4Fe-4S binding protein</fullName>
    </submittedName>
</protein>
<reference evidence="7" key="1">
    <citation type="submission" date="2023-07" db="EMBL/GenBank/DDBJ databases">
        <title>Between Cages and Wild: Unraveling the Impact of Captivity on Animal Microbiomes and Antimicrobial Resistance.</title>
        <authorList>
            <person name="Schmartz G.P."/>
            <person name="Rehner J."/>
            <person name="Schuff M.J."/>
            <person name="Becker S.L."/>
            <person name="Kravczyk M."/>
            <person name="Gurevich A."/>
            <person name="Francke R."/>
            <person name="Mueller R."/>
            <person name="Keller V."/>
            <person name="Keller A."/>
        </authorList>
    </citation>
    <scope>NUCLEOTIDE SEQUENCE</scope>
    <source>
        <strain evidence="7">S12M_St_49</strain>
    </source>
</reference>
<dbReference type="GO" id="GO:0051539">
    <property type="term" value="F:4 iron, 4 sulfur cluster binding"/>
    <property type="evidence" value="ECO:0007669"/>
    <property type="project" value="UniProtKB-KW"/>
</dbReference>
<dbReference type="AlphaFoldDB" id="A0AA43UAH3"/>
<dbReference type="PANTHER" id="PTHR10849">
    <property type="entry name" value="NADH DEHYDROGENASE UBIQUINONE IRON-SULFUR PROTEIN 8, MITOCHONDRIAL"/>
    <property type="match status" value="1"/>
</dbReference>
<dbReference type="GO" id="GO:0009060">
    <property type="term" value="P:aerobic respiration"/>
    <property type="evidence" value="ECO:0007669"/>
    <property type="project" value="TreeGrafter"/>
</dbReference>
<name>A0AA43UAH3_9ACTN</name>
<dbReference type="GO" id="GO:0016020">
    <property type="term" value="C:membrane"/>
    <property type="evidence" value="ECO:0007669"/>
    <property type="project" value="InterPro"/>
</dbReference>
<dbReference type="InterPro" id="IPR017900">
    <property type="entry name" value="4Fe4S_Fe_S_CS"/>
</dbReference>
<evidence type="ECO:0000313" key="7">
    <source>
        <dbReference type="EMBL" id="MDO4842381.1"/>
    </source>
</evidence>
<dbReference type="InterPro" id="IPR017896">
    <property type="entry name" value="4Fe4S_Fe-S-bd"/>
</dbReference>
<dbReference type="Proteomes" id="UP001168575">
    <property type="component" value="Unassembled WGS sequence"/>
</dbReference>
<gene>
    <name evidence="7" type="ORF">Q3982_06880</name>
</gene>
<dbReference type="Gene3D" id="3.30.70.3270">
    <property type="match status" value="1"/>
</dbReference>
<keyword evidence="1" id="KW-0004">4Fe-4S</keyword>
<evidence type="ECO:0000256" key="1">
    <source>
        <dbReference type="ARBA" id="ARBA00022485"/>
    </source>
</evidence>
<dbReference type="PROSITE" id="PS00198">
    <property type="entry name" value="4FE4S_FER_1"/>
    <property type="match status" value="2"/>
</dbReference>
<dbReference type="EMBL" id="JAUMVS010000154">
    <property type="protein sequence ID" value="MDO4842381.1"/>
    <property type="molecule type" value="Genomic_DNA"/>
</dbReference>
<evidence type="ECO:0000256" key="5">
    <source>
        <dbReference type="ARBA" id="ARBA00023014"/>
    </source>
</evidence>
<feature type="domain" description="4Fe-4S ferredoxin-type" evidence="6">
    <location>
        <begin position="33"/>
        <end position="62"/>
    </location>
</feature>
<evidence type="ECO:0000259" key="6">
    <source>
        <dbReference type="PROSITE" id="PS51379"/>
    </source>
</evidence>
<keyword evidence="8" id="KW-1185">Reference proteome</keyword>
<dbReference type="PANTHER" id="PTHR10849:SF35">
    <property type="entry name" value="FORMATE HYDROGENLYASE SUBUNIT 6-RELATED"/>
    <property type="match status" value="1"/>
</dbReference>
<sequence>MGFGKLFKEINRAGDATIAYPAAPLDLPDGYRGKPEHNEAMCIACGACAIACPPNAITMALDEKHENIVWDISYGRCIFCGRCHEVCPVDAIELTKEFELAVMSKPDLTESCAYPIAKCKRCGKPYASAKEVDYGKQILQHVGGNALTGIASCDLCEDCRRKADASAAKRASRGGR</sequence>
<dbReference type="SUPFAM" id="SSF54862">
    <property type="entry name" value="4Fe-4S ferredoxins"/>
    <property type="match status" value="1"/>
</dbReference>
<keyword evidence="2" id="KW-0479">Metal-binding</keyword>
<comment type="caution">
    <text evidence="7">The sequence shown here is derived from an EMBL/GenBank/DDBJ whole genome shotgun (WGS) entry which is preliminary data.</text>
</comment>
<keyword evidence="4" id="KW-0408">Iron</keyword>
<feature type="domain" description="4Fe-4S ferredoxin-type" evidence="6">
    <location>
        <begin position="68"/>
        <end position="97"/>
    </location>
</feature>
<evidence type="ECO:0000256" key="4">
    <source>
        <dbReference type="ARBA" id="ARBA00023004"/>
    </source>
</evidence>
<evidence type="ECO:0000256" key="2">
    <source>
        <dbReference type="ARBA" id="ARBA00022723"/>
    </source>
</evidence>
<organism evidence="7 8">
    <name type="scientific">Phoenicibacter congonensis</name>
    <dbReference type="NCBI Taxonomy" id="1944646"/>
    <lineage>
        <taxon>Bacteria</taxon>
        <taxon>Bacillati</taxon>
        <taxon>Actinomycetota</taxon>
        <taxon>Coriobacteriia</taxon>
        <taxon>Eggerthellales</taxon>
        <taxon>Eggerthellaceae</taxon>
        <taxon>Phoenicibacter</taxon>
    </lineage>
</organism>
<proteinExistence type="predicted"/>
<accession>A0AA43UAH3</accession>
<keyword evidence="5" id="KW-0411">Iron-sulfur</keyword>
<dbReference type="GO" id="GO:0046872">
    <property type="term" value="F:metal ion binding"/>
    <property type="evidence" value="ECO:0007669"/>
    <property type="project" value="UniProtKB-KW"/>
</dbReference>